<gene>
    <name evidence="1" type="ORF">UXM345_LOCUS15949</name>
</gene>
<dbReference type="Proteomes" id="UP000663842">
    <property type="component" value="Unassembled WGS sequence"/>
</dbReference>
<dbReference type="AlphaFoldDB" id="A0A819NDC0"/>
<evidence type="ECO:0000313" key="1">
    <source>
        <dbReference type="EMBL" id="CAF3997066.1"/>
    </source>
</evidence>
<organism evidence="1 2">
    <name type="scientific">Rotaria magnacalcarata</name>
    <dbReference type="NCBI Taxonomy" id="392030"/>
    <lineage>
        <taxon>Eukaryota</taxon>
        <taxon>Metazoa</taxon>
        <taxon>Spiralia</taxon>
        <taxon>Gnathifera</taxon>
        <taxon>Rotifera</taxon>
        <taxon>Eurotatoria</taxon>
        <taxon>Bdelloidea</taxon>
        <taxon>Philodinida</taxon>
        <taxon>Philodinidae</taxon>
        <taxon>Rotaria</taxon>
    </lineage>
</organism>
<evidence type="ECO:0000313" key="2">
    <source>
        <dbReference type="Proteomes" id="UP000663842"/>
    </source>
</evidence>
<dbReference type="EMBL" id="CAJOBF010001940">
    <property type="protein sequence ID" value="CAF3997066.1"/>
    <property type="molecule type" value="Genomic_DNA"/>
</dbReference>
<name>A0A819NDC0_9BILA</name>
<protein>
    <submittedName>
        <fullName evidence="1">Uncharacterized protein</fullName>
    </submittedName>
</protein>
<sequence>MDGATEVIFNLGQLPQLMENKGDLLIYLYRFFYLRPLKIKNENGVQYQTYNADNTVLCLRPAAILKCPSKSCGAVGYVRNEVQYPSDCFVIGKDPGLNSKYFRINLVDGGYGYVNSMYCSGNSDFC</sequence>
<accession>A0A819NDC0</accession>
<proteinExistence type="predicted"/>
<comment type="caution">
    <text evidence="1">The sequence shown here is derived from an EMBL/GenBank/DDBJ whole genome shotgun (WGS) entry which is preliminary data.</text>
</comment>
<reference evidence="1" key="1">
    <citation type="submission" date="2021-02" db="EMBL/GenBank/DDBJ databases">
        <authorList>
            <person name="Nowell W R."/>
        </authorList>
    </citation>
    <scope>NUCLEOTIDE SEQUENCE</scope>
</reference>